<sequence length="72" mass="7552">MGGVDVAAGVRAALEDEHAETKAEQLAPMTSTEAAGRCGASGGGKARKTAETPKLMWPSRVRKPWATVTRRS</sequence>
<dbReference type="Proteomes" id="UP000479710">
    <property type="component" value="Unassembled WGS sequence"/>
</dbReference>
<organism evidence="2 3">
    <name type="scientific">Oryza meyeriana var. granulata</name>
    <dbReference type="NCBI Taxonomy" id="110450"/>
    <lineage>
        <taxon>Eukaryota</taxon>
        <taxon>Viridiplantae</taxon>
        <taxon>Streptophyta</taxon>
        <taxon>Embryophyta</taxon>
        <taxon>Tracheophyta</taxon>
        <taxon>Spermatophyta</taxon>
        <taxon>Magnoliopsida</taxon>
        <taxon>Liliopsida</taxon>
        <taxon>Poales</taxon>
        <taxon>Poaceae</taxon>
        <taxon>BOP clade</taxon>
        <taxon>Oryzoideae</taxon>
        <taxon>Oryzeae</taxon>
        <taxon>Oryzinae</taxon>
        <taxon>Oryza</taxon>
        <taxon>Oryza meyeriana</taxon>
    </lineage>
</organism>
<keyword evidence="3" id="KW-1185">Reference proteome</keyword>
<protein>
    <submittedName>
        <fullName evidence="2">Uncharacterized protein</fullName>
    </submittedName>
</protein>
<accession>A0A6G1CLX4</accession>
<feature type="region of interest" description="Disordered" evidence="1">
    <location>
        <begin position="16"/>
        <end position="54"/>
    </location>
</feature>
<name>A0A6G1CLX4_9ORYZ</name>
<dbReference type="EMBL" id="SPHZ02000009">
    <property type="protein sequence ID" value="KAF0901172.1"/>
    <property type="molecule type" value="Genomic_DNA"/>
</dbReference>
<evidence type="ECO:0000313" key="2">
    <source>
        <dbReference type="EMBL" id="KAF0901172.1"/>
    </source>
</evidence>
<evidence type="ECO:0000256" key="1">
    <source>
        <dbReference type="SAM" id="MobiDB-lite"/>
    </source>
</evidence>
<reference evidence="2 3" key="1">
    <citation type="submission" date="2019-11" db="EMBL/GenBank/DDBJ databases">
        <title>Whole genome sequence of Oryza granulata.</title>
        <authorList>
            <person name="Li W."/>
        </authorList>
    </citation>
    <scope>NUCLEOTIDE SEQUENCE [LARGE SCALE GENOMIC DNA]</scope>
    <source>
        <strain evidence="3">cv. Menghai</strain>
        <tissue evidence="2">Leaf</tissue>
    </source>
</reference>
<proteinExistence type="predicted"/>
<gene>
    <name evidence="2" type="ORF">E2562_038186</name>
</gene>
<comment type="caution">
    <text evidence="2">The sequence shown here is derived from an EMBL/GenBank/DDBJ whole genome shotgun (WGS) entry which is preliminary data.</text>
</comment>
<evidence type="ECO:0000313" key="3">
    <source>
        <dbReference type="Proteomes" id="UP000479710"/>
    </source>
</evidence>
<dbReference type="AlphaFoldDB" id="A0A6G1CLX4"/>